<gene>
    <name evidence="2" type="ORF">BN869_000000647_1</name>
</gene>
<keyword evidence="1" id="KW-1133">Transmembrane helix</keyword>
<keyword evidence="1" id="KW-0472">Membrane</keyword>
<name>A0A0B7JMU1_BIOOC</name>
<accession>A0A0B7JMU1</accession>
<evidence type="ECO:0000256" key="1">
    <source>
        <dbReference type="SAM" id="Phobius"/>
    </source>
</evidence>
<organism evidence="2">
    <name type="scientific">Bionectria ochroleuca</name>
    <name type="common">Gliocladium roseum</name>
    <dbReference type="NCBI Taxonomy" id="29856"/>
    <lineage>
        <taxon>Eukaryota</taxon>
        <taxon>Fungi</taxon>
        <taxon>Dikarya</taxon>
        <taxon>Ascomycota</taxon>
        <taxon>Pezizomycotina</taxon>
        <taxon>Sordariomycetes</taxon>
        <taxon>Hypocreomycetidae</taxon>
        <taxon>Hypocreales</taxon>
        <taxon>Bionectriaceae</taxon>
        <taxon>Clonostachys</taxon>
    </lineage>
</organism>
<proteinExistence type="predicted"/>
<dbReference type="AlphaFoldDB" id="A0A0B7JMU1"/>
<dbReference type="EMBL" id="CDPU01000001">
    <property type="protein sequence ID" value="CEO44592.1"/>
    <property type="molecule type" value="Genomic_DNA"/>
</dbReference>
<feature type="transmembrane region" description="Helical" evidence="1">
    <location>
        <begin position="59"/>
        <end position="80"/>
    </location>
</feature>
<reference evidence="2" key="1">
    <citation type="submission" date="2015-01" db="EMBL/GenBank/DDBJ databases">
        <authorList>
            <person name="Durling Mikael"/>
        </authorList>
    </citation>
    <scope>NUCLEOTIDE SEQUENCE</scope>
</reference>
<keyword evidence="1" id="KW-0812">Transmembrane</keyword>
<protein>
    <submittedName>
        <fullName evidence="2">Uncharacterized protein</fullName>
    </submittedName>
</protein>
<sequence>MSPVTAQVVRTMGRRQFSIIRSLRQVGRSMEAHPFERLPTAKSAPADWGRQFRRVGSQAVIFFPGMAFVLGWPYLSYMYYDGRM</sequence>
<evidence type="ECO:0000313" key="2">
    <source>
        <dbReference type="EMBL" id="CEO44592.1"/>
    </source>
</evidence>